<dbReference type="RefSeq" id="WP_124082180.1">
    <property type="nucleotide sequence ID" value="NZ_UWPJ01000043.1"/>
</dbReference>
<dbReference type="Gene3D" id="3.10.20.30">
    <property type="match status" value="1"/>
</dbReference>
<dbReference type="Pfam" id="PF13328">
    <property type="entry name" value="HD_4"/>
    <property type="match status" value="1"/>
</dbReference>
<evidence type="ECO:0000259" key="3">
    <source>
        <dbReference type="PROSITE" id="PS51671"/>
    </source>
</evidence>
<organism evidence="6 7">
    <name type="scientific">Pigmentiphaga humi</name>
    <dbReference type="NCBI Taxonomy" id="2478468"/>
    <lineage>
        <taxon>Bacteria</taxon>
        <taxon>Pseudomonadati</taxon>
        <taxon>Pseudomonadota</taxon>
        <taxon>Betaproteobacteria</taxon>
        <taxon>Burkholderiales</taxon>
        <taxon>Alcaligenaceae</taxon>
        <taxon>Pigmentiphaga</taxon>
    </lineage>
</organism>
<evidence type="ECO:0000259" key="5">
    <source>
        <dbReference type="PROSITE" id="PS51880"/>
    </source>
</evidence>
<dbReference type="EMBL" id="UWPJ01000043">
    <property type="protein sequence ID" value="VCU72574.1"/>
    <property type="molecule type" value="Genomic_DNA"/>
</dbReference>
<dbReference type="Pfam" id="PF02824">
    <property type="entry name" value="TGS"/>
    <property type="match status" value="1"/>
</dbReference>
<dbReference type="Proteomes" id="UP000277294">
    <property type="component" value="Unassembled WGS sequence"/>
</dbReference>
<dbReference type="CDD" id="cd05399">
    <property type="entry name" value="NT_Rel-Spo_like"/>
    <property type="match status" value="1"/>
</dbReference>
<dbReference type="PROSITE" id="PS51880">
    <property type="entry name" value="TGS"/>
    <property type="match status" value="1"/>
</dbReference>
<feature type="region of interest" description="Disordered" evidence="2">
    <location>
        <begin position="1"/>
        <end position="24"/>
    </location>
</feature>
<dbReference type="InterPro" id="IPR043519">
    <property type="entry name" value="NT_sf"/>
</dbReference>
<protein>
    <submittedName>
        <fullName evidence="6">Bifunctional (P)ppGpp synthase/hydrolase SpoT</fullName>
    </submittedName>
</protein>
<dbReference type="PROSITE" id="PS51671">
    <property type="entry name" value="ACT"/>
    <property type="match status" value="1"/>
</dbReference>
<dbReference type="CDD" id="cd01668">
    <property type="entry name" value="TGS_RSH"/>
    <property type="match status" value="1"/>
</dbReference>
<dbReference type="GO" id="GO:0008728">
    <property type="term" value="F:GTP diphosphokinase activity"/>
    <property type="evidence" value="ECO:0007669"/>
    <property type="project" value="TreeGrafter"/>
</dbReference>
<evidence type="ECO:0000259" key="4">
    <source>
        <dbReference type="PROSITE" id="PS51831"/>
    </source>
</evidence>
<dbReference type="InterPro" id="IPR045600">
    <property type="entry name" value="RelA/SpoT_AH_RIS"/>
</dbReference>
<dbReference type="InterPro" id="IPR006674">
    <property type="entry name" value="HD_domain"/>
</dbReference>
<dbReference type="SMART" id="SM00471">
    <property type="entry name" value="HDc"/>
    <property type="match status" value="1"/>
</dbReference>
<feature type="domain" description="TGS" evidence="5">
    <location>
        <begin position="418"/>
        <end position="479"/>
    </location>
</feature>
<feature type="domain" description="HD" evidence="4">
    <location>
        <begin position="77"/>
        <end position="176"/>
    </location>
</feature>
<dbReference type="FunFam" id="3.30.460.10:FF:000001">
    <property type="entry name" value="GTP pyrophosphokinase RelA"/>
    <property type="match status" value="1"/>
</dbReference>
<dbReference type="GO" id="GO:0042594">
    <property type="term" value="P:response to starvation"/>
    <property type="evidence" value="ECO:0007669"/>
    <property type="project" value="TreeGrafter"/>
</dbReference>
<dbReference type="PROSITE" id="PS51831">
    <property type="entry name" value="HD"/>
    <property type="match status" value="1"/>
</dbReference>
<dbReference type="Gene3D" id="1.10.3210.10">
    <property type="entry name" value="Hypothetical protein af1432"/>
    <property type="match status" value="1"/>
</dbReference>
<comment type="similarity">
    <text evidence="1">Belongs to the relA/spoT family.</text>
</comment>
<dbReference type="GO" id="GO:0015949">
    <property type="term" value="P:nucleobase-containing small molecule interconversion"/>
    <property type="evidence" value="ECO:0007669"/>
    <property type="project" value="UniProtKB-ARBA"/>
</dbReference>
<dbReference type="PANTHER" id="PTHR21262:SF36">
    <property type="entry name" value="BIFUNCTIONAL (P)PPGPP SYNTHASE_HYDROLASE SPOT"/>
    <property type="match status" value="1"/>
</dbReference>
<dbReference type="InterPro" id="IPR003607">
    <property type="entry name" value="HD/PDEase_dom"/>
</dbReference>
<gene>
    <name evidence="6" type="primary">spoT</name>
    <name evidence="6" type="ORF">PIGHUM_04676</name>
</gene>
<dbReference type="OrthoDB" id="9805041at2"/>
<dbReference type="InterPro" id="IPR012676">
    <property type="entry name" value="TGS-like"/>
</dbReference>
<feature type="domain" description="ACT" evidence="3">
    <location>
        <begin position="671"/>
        <end position="745"/>
    </location>
</feature>
<keyword evidence="6" id="KW-0378">Hydrolase</keyword>
<dbReference type="AlphaFoldDB" id="A0A3P4B8H4"/>
<evidence type="ECO:0000313" key="6">
    <source>
        <dbReference type="EMBL" id="VCU72574.1"/>
    </source>
</evidence>
<evidence type="ECO:0000256" key="2">
    <source>
        <dbReference type="SAM" id="MobiDB-lite"/>
    </source>
</evidence>
<dbReference type="GO" id="GO:0005886">
    <property type="term" value="C:plasma membrane"/>
    <property type="evidence" value="ECO:0007669"/>
    <property type="project" value="TreeGrafter"/>
</dbReference>
<dbReference type="SUPFAM" id="SSF81271">
    <property type="entry name" value="TGS-like"/>
    <property type="match status" value="1"/>
</dbReference>
<dbReference type="NCBIfam" id="TIGR00691">
    <property type="entry name" value="spoT_relA"/>
    <property type="match status" value="1"/>
</dbReference>
<dbReference type="Gene3D" id="3.30.460.10">
    <property type="entry name" value="Beta Polymerase, domain 2"/>
    <property type="match status" value="1"/>
</dbReference>
<sequence>MGFPVSSSRSGSSAGTSSAAATQAGAPASAPAGVSFAPLAETISQYLSPEEVRRVREAYRFSDEAHLGQFRASGEPYISHPIAVTEICAAWKLDAAALMAALLHDVMEDQGISKQELIERFGTEVADLVDGLSKLDKLEFASKADQQAENFRKMLLAMARDVRVILIKLADRLHNMRTLGAVSAEKRRRVARETLEIYSPIAHRLGLNIIYRELQELCFEAMNPFRYQVLRKAVLAARGNRRELVSKIHDSVRAALPAAGIEAEVNGREKNLYGIYHKMLLQKKSFSEVLDIYGFRIVVNSQPECYLALGTLHQLFRPVPGKFKDYIAIPKVNGYQSLHTTLVGPYGTPVEFQIRTRDMNQVAESGVAAHWLYKTSDVNLNDLQKRTHQWLQSLLDIQRQTGDSSEFLEHVKVDLFPDAVYVFTPRGKIISLPRGATPIDFAYSIHTDIGNQTVAAKVNTEFVPLRTELKSGDAVEVITAENARPNAQWLNFVRTGKARSEIRHYLRTVKYEESVSFGERLLAQALKSMDLPMPDAADPIWDKLARGSGARSRDEILADIGLGKRLAAVVARRFTPEGDPISTTAEQVERYAEQGSGTPIRIQGNEGLAVQLAPCCTPIPGDAIVAYIRLGHGLIVHTEDCPNARRQRAREPERWLDIAWDEQTSRHFNVRIDVILRQERGVLGRVAAEISAADANITHVSMQDEASATVAVHFSLQVESRQHLARVIRYVRRVPQVQRIVRMRG</sequence>
<dbReference type="GO" id="GO:0008893">
    <property type="term" value="F:guanosine-3',5'-bis(diphosphate) 3'-diphosphatase activity"/>
    <property type="evidence" value="ECO:0007669"/>
    <property type="project" value="TreeGrafter"/>
</dbReference>
<dbReference type="SMART" id="SM00954">
    <property type="entry name" value="RelA_SpoT"/>
    <property type="match status" value="1"/>
</dbReference>
<dbReference type="SUPFAM" id="SSF109604">
    <property type="entry name" value="HD-domain/PDEase-like"/>
    <property type="match status" value="1"/>
</dbReference>
<dbReference type="Pfam" id="PF04607">
    <property type="entry name" value="RelA_SpoT"/>
    <property type="match status" value="1"/>
</dbReference>
<dbReference type="InterPro" id="IPR012675">
    <property type="entry name" value="Beta-grasp_dom_sf"/>
</dbReference>
<dbReference type="Gene3D" id="3.30.70.260">
    <property type="match status" value="1"/>
</dbReference>
<dbReference type="InterPro" id="IPR007685">
    <property type="entry name" value="RelA_SpoT"/>
</dbReference>
<evidence type="ECO:0000256" key="1">
    <source>
        <dbReference type="RuleBase" id="RU003847"/>
    </source>
</evidence>
<dbReference type="InterPro" id="IPR033655">
    <property type="entry name" value="TGS_RelA/SpoT"/>
</dbReference>
<dbReference type="GO" id="GO:0015969">
    <property type="term" value="P:guanosine tetraphosphate metabolic process"/>
    <property type="evidence" value="ECO:0007669"/>
    <property type="project" value="InterPro"/>
</dbReference>
<dbReference type="PANTHER" id="PTHR21262">
    <property type="entry name" value="GUANOSINE-3',5'-BIS DIPHOSPHATE 3'-PYROPHOSPHOHYDROLASE"/>
    <property type="match status" value="1"/>
</dbReference>
<keyword evidence="7" id="KW-1185">Reference proteome</keyword>
<proteinExistence type="inferred from homology"/>
<dbReference type="FunFam" id="1.10.3210.10:FF:000001">
    <property type="entry name" value="GTP pyrophosphokinase RelA"/>
    <property type="match status" value="1"/>
</dbReference>
<dbReference type="InterPro" id="IPR002912">
    <property type="entry name" value="ACT_dom"/>
</dbReference>
<dbReference type="CDD" id="cd04876">
    <property type="entry name" value="ACT_RelA-SpoT"/>
    <property type="match status" value="1"/>
</dbReference>
<evidence type="ECO:0000313" key="7">
    <source>
        <dbReference type="Proteomes" id="UP000277294"/>
    </source>
</evidence>
<dbReference type="InterPro" id="IPR004095">
    <property type="entry name" value="TGS"/>
</dbReference>
<name>A0A3P4B8H4_9BURK</name>
<dbReference type="FunFam" id="3.10.20.30:FF:000002">
    <property type="entry name" value="GTP pyrophosphokinase (RelA/SpoT)"/>
    <property type="match status" value="1"/>
</dbReference>
<dbReference type="SUPFAM" id="SSF81301">
    <property type="entry name" value="Nucleotidyltransferase"/>
    <property type="match status" value="1"/>
</dbReference>
<comment type="function">
    <text evidence="1">In eubacteria ppGpp (guanosine 3'-diphosphate 5'-diphosphate) is a mediator of the stringent response that coordinates a variety of cellular activities in response to changes in nutritional abundance.</text>
</comment>
<dbReference type="Pfam" id="PF13291">
    <property type="entry name" value="ACT_4"/>
    <property type="match status" value="1"/>
</dbReference>
<reference evidence="6 7" key="1">
    <citation type="submission" date="2018-10" db="EMBL/GenBank/DDBJ databases">
        <authorList>
            <person name="Criscuolo A."/>
        </authorList>
    </citation>
    <scope>NUCLEOTIDE SEQUENCE [LARGE SCALE GENOMIC DNA]</scope>
    <source>
        <strain evidence="6">DnA1</strain>
    </source>
</reference>
<dbReference type="InterPro" id="IPR004811">
    <property type="entry name" value="RelA/Spo_fam"/>
</dbReference>
<accession>A0A3P4B8H4</accession>
<dbReference type="CDD" id="cd00077">
    <property type="entry name" value="HDc"/>
    <property type="match status" value="1"/>
</dbReference>
<dbReference type="Pfam" id="PF19296">
    <property type="entry name" value="RelA_AH_RIS"/>
    <property type="match status" value="1"/>
</dbReference>